<keyword evidence="1" id="KW-0862">Zinc</keyword>
<evidence type="ECO:0000313" key="4">
    <source>
        <dbReference type="EMBL" id="KZV45255.1"/>
    </source>
</evidence>
<keyword evidence="1" id="KW-0479">Metal-binding</keyword>
<dbReference type="Proteomes" id="UP000250235">
    <property type="component" value="Unassembled WGS sequence"/>
</dbReference>
<name>A0A2Z7CEY8_9LAMI</name>
<dbReference type="EMBL" id="KQ996414">
    <property type="protein sequence ID" value="KZV45255.1"/>
    <property type="molecule type" value="Genomic_DNA"/>
</dbReference>
<dbReference type="SMART" id="SM00343">
    <property type="entry name" value="ZnF_C2HC"/>
    <property type="match status" value="1"/>
</dbReference>
<evidence type="ECO:0000256" key="1">
    <source>
        <dbReference type="PROSITE-ProRule" id="PRU00047"/>
    </source>
</evidence>
<sequence length="74" mass="8657">MHVRGRSKTRNRNNSGNKRDKSRSRSKPKYKGNRNCYNCGEKGHYKADCPHPKKDKILDTTLHQMNKLIMLLCV</sequence>
<dbReference type="SUPFAM" id="SSF57756">
    <property type="entry name" value="Retrovirus zinc finger-like domains"/>
    <property type="match status" value="1"/>
</dbReference>
<dbReference type="Pfam" id="PF00098">
    <property type="entry name" value="zf-CCHC"/>
    <property type="match status" value="1"/>
</dbReference>
<dbReference type="GO" id="GO:0003676">
    <property type="term" value="F:nucleic acid binding"/>
    <property type="evidence" value="ECO:0007669"/>
    <property type="project" value="InterPro"/>
</dbReference>
<dbReference type="OrthoDB" id="1108119at2759"/>
<dbReference type="AlphaFoldDB" id="A0A2Z7CEY8"/>
<reference evidence="4 5" key="1">
    <citation type="journal article" date="2015" name="Proc. Natl. Acad. Sci. U.S.A.">
        <title>The resurrection genome of Boea hygrometrica: A blueprint for survival of dehydration.</title>
        <authorList>
            <person name="Xiao L."/>
            <person name="Yang G."/>
            <person name="Zhang L."/>
            <person name="Yang X."/>
            <person name="Zhao S."/>
            <person name="Ji Z."/>
            <person name="Zhou Q."/>
            <person name="Hu M."/>
            <person name="Wang Y."/>
            <person name="Chen M."/>
            <person name="Xu Y."/>
            <person name="Jin H."/>
            <person name="Xiao X."/>
            <person name="Hu G."/>
            <person name="Bao F."/>
            <person name="Hu Y."/>
            <person name="Wan P."/>
            <person name="Li L."/>
            <person name="Deng X."/>
            <person name="Kuang T."/>
            <person name="Xiang C."/>
            <person name="Zhu J.K."/>
            <person name="Oliver M.J."/>
            <person name="He Y."/>
        </authorList>
    </citation>
    <scope>NUCLEOTIDE SEQUENCE [LARGE SCALE GENOMIC DNA]</scope>
    <source>
        <strain evidence="5">cv. XS01</strain>
    </source>
</reference>
<feature type="domain" description="CCHC-type" evidence="3">
    <location>
        <begin position="36"/>
        <end position="50"/>
    </location>
</feature>
<dbReference type="Gene3D" id="4.10.60.10">
    <property type="entry name" value="Zinc finger, CCHC-type"/>
    <property type="match status" value="1"/>
</dbReference>
<keyword evidence="5" id="KW-1185">Reference proteome</keyword>
<dbReference type="InterPro" id="IPR036875">
    <property type="entry name" value="Znf_CCHC_sf"/>
</dbReference>
<organism evidence="4 5">
    <name type="scientific">Dorcoceras hygrometricum</name>
    <dbReference type="NCBI Taxonomy" id="472368"/>
    <lineage>
        <taxon>Eukaryota</taxon>
        <taxon>Viridiplantae</taxon>
        <taxon>Streptophyta</taxon>
        <taxon>Embryophyta</taxon>
        <taxon>Tracheophyta</taxon>
        <taxon>Spermatophyta</taxon>
        <taxon>Magnoliopsida</taxon>
        <taxon>eudicotyledons</taxon>
        <taxon>Gunneridae</taxon>
        <taxon>Pentapetalae</taxon>
        <taxon>asterids</taxon>
        <taxon>lamiids</taxon>
        <taxon>Lamiales</taxon>
        <taxon>Gesneriaceae</taxon>
        <taxon>Didymocarpoideae</taxon>
        <taxon>Trichosporeae</taxon>
        <taxon>Loxocarpinae</taxon>
        <taxon>Dorcoceras</taxon>
    </lineage>
</organism>
<feature type="region of interest" description="Disordered" evidence="2">
    <location>
        <begin position="1"/>
        <end position="35"/>
    </location>
</feature>
<accession>A0A2Z7CEY8</accession>
<dbReference type="InterPro" id="IPR001878">
    <property type="entry name" value="Znf_CCHC"/>
</dbReference>
<dbReference type="PROSITE" id="PS50158">
    <property type="entry name" value="ZF_CCHC"/>
    <property type="match status" value="1"/>
</dbReference>
<feature type="compositionally biased region" description="Basic residues" evidence="2">
    <location>
        <begin position="1"/>
        <end position="11"/>
    </location>
</feature>
<keyword evidence="1" id="KW-0863">Zinc-finger</keyword>
<protein>
    <recommendedName>
        <fullName evidence="3">CCHC-type domain-containing protein</fullName>
    </recommendedName>
</protein>
<gene>
    <name evidence="4" type="ORF">F511_10032</name>
</gene>
<evidence type="ECO:0000313" key="5">
    <source>
        <dbReference type="Proteomes" id="UP000250235"/>
    </source>
</evidence>
<feature type="compositionally biased region" description="Basic residues" evidence="2">
    <location>
        <begin position="20"/>
        <end position="32"/>
    </location>
</feature>
<evidence type="ECO:0000259" key="3">
    <source>
        <dbReference type="PROSITE" id="PS50158"/>
    </source>
</evidence>
<evidence type="ECO:0000256" key="2">
    <source>
        <dbReference type="SAM" id="MobiDB-lite"/>
    </source>
</evidence>
<proteinExistence type="predicted"/>
<dbReference type="GO" id="GO:0008270">
    <property type="term" value="F:zinc ion binding"/>
    <property type="evidence" value="ECO:0007669"/>
    <property type="project" value="UniProtKB-KW"/>
</dbReference>